<dbReference type="GO" id="GO:0000981">
    <property type="term" value="F:DNA-binding transcription factor activity, RNA polymerase II-specific"/>
    <property type="evidence" value="ECO:0007669"/>
    <property type="project" value="InterPro"/>
</dbReference>
<dbReference type="CDD" id="cd00067">
    <property type="entry name" value="GAL4"/>
    <property type="match status" value="1"/>
</dbReference>
<evidence type="ECO:0000313" key="9">
    <source>
        <dbReference type="Proteomes" id="UP000297595"/>
    </source>
</evidence>
<comment type="caution">
    <text evidence="8">The sequence shown here is derived from an EMBL/GenBank/DDBJ whole genome shotgun (WGS) entry which is preliminary data.</text>
</comment>
<keyword evidence="6" id="KW-1133">Transmembrane helix</keyword>
<dbReference type="Gene3D" id="4.10.240.10">
    <property type="entry name" value="Zn(2)-C6 fungal-type DNA-binding domain"/>
    <property type="match status" value="1"/>
</dbReference>
<evidence type="ECO:0000256" key="3">
    <source>
        <dbReference type="ARBA" id="ARBA00023015"/>
    </source>
</evidence>
<organism evidence="8 9">
    <name type="scientific">Orbilia oligospora</name>
    <name type="common">Nematode-trapping fungus</name>
    <name type="synonym">Arthrobotrys oligospora</name>
    <dbReference type="NCBI Taxonomy" id="2813651"/>
    <lineage>
        <taxon>Eukaryota</taxon>
        <taxon>Fungi</taxon>
        <taxon>Dikarya</taxon>
        <taxon>Ascomycota</taxon>
        <taxon>Pezizomycotina</taxon>
        <taxon>Orbiliomycetes</taxon>
        <taxon>Orbiliales</taxon>
        <taxon>Orbiliaceae</taxon>
        <taxon>Orbilia</taxon>
    </lineage>
</organism>
<dbReference type="SMART" id="SM00066">
    <property type="entry name" value="GAL4"/>
    <property type="match status" value="1"/>
</dbReference>
<dbReference type="Pfam" id="PF00172">
    <property type="entry name" value="Zn_clus"/>
    <property type="match status" value="1"/>
</dbReference>
<feature type="transmembrane region" description="Helical" evidence="6">
    <location>
        <begin position="227"/>
        <end position="247"/>
    </location>
</feature>
<keyword evidence="2" id="KW-0862">Zinc</keyword>
<keyword evidence="4" id="KW-0804">Transcription</keyword>
<dbReference type="AlphaFoldDB" id="A0A8H2DT82"/>
<dbReference type="SUPFAM" id="SSF57701">
    <property type="entry name" value="Zn2/Cys6 DNA-binding domain"/>
    <property type="match status" value="1"/>
</dbReference>
<evidence type="ECO:0000259" key="7">
    <source>
        <dbReference type="PROSITE" id="PS50048"/>
    </source>
</evidence>
<dbReference type="Proteomes" id="UP000297595">
    <property type="component" value="Unassembled WGS sequence"/>
</dbReference>
<keyword evidence="6" id="KW-0812">Transmembrane</keyword>
<dbReference type="PROSITE" id="PS00463">
    <property type="entry name" value="ZN2_CY6_FUNGAL_1"/>
    <property type="match status" value="1"/>
</dbReference>
<evidence type="ECO:0000313" key="8">
    <source>
        <dbReference type="EMBL" id="TGJ66307.1"/>
    </source>
</evidence>
<keyword evidence="3" id="KW-0805">Transcription regulation</keyword>
<keyword evidence="6" id="KW-0472">Membrane</keyword>
<dbReference type="GO" id="GO:0008270">
    <property type="term" value="F:zinc ion binding"/>
    <property type="evidence" value="ECO:0007669"/>
    <property type="project" value="InterPro"/>
</dbReference>
<feature type="domain" description="Zn(2)-C6 fungal-type" evidence="7">
    <location>
        <begin position="13"/>
        <end position="43"/>
    </location>
</feature>
<dbReference type="PANTHER" id="PTHR47660">
    <property type="entry name" value="TRANSCRIPTION FACTOR WITH C2H2 AND ZN(2)-CYS(6) DNA BINDING DOMAIN (EUROFUNG)-RELATED-RELATED"/>
    <property type="match status" value="1"/>
</dbReference>
<evidence type="ECO:0000256" key="2">
    <source>
        <dbReference type="ARBA" id="ARBA00022833"/>
    </source>
</evidence>
<protein>
    <recommendedName>
        <fullName evidence="7">Zn(2)-C6 fungal-type domain-containing protein</fullName>
    </recommendedName>
</protein>
<gene>
    <name evidence="8" type="ORF">EYR41_007951</name>
</gene>
<accession>A0A8H2DT82</accession>
<keyword evidence="1" id="KW-0479">Metal-binding</keyword>
<dbReference type="PROSITE" id="PS50048">
    <property type="entry name" value="ZN2_CY6_FUNGAL_2"/>
    <property type="match status" value="1"/>
</dbReference>
<evidence type="ECO:0000256" key="5">
    <source>
        <dbReference type="ARBA" id="ARBA00023242"/>
    </source>
</evidence>
<proteinExistence type="predicted"/>
<reference evidence="8 9" key="1">
    <citation type="submission" date="2019-03" db="EMBL/GenBank/DDBJ databases">
        <title>Nematode-trapping fungi genome.</title>
        <authorList>
            <person name="Vidal-Diez De Ulzurrun G."/>
        </authorList>
    </citation>
    <scope>NUCLEOTIDE SEQUENCE [LARGE SCALE GENOMIC DNA]</scope>
    <source>
        <strain evidence="8 9">TWF154</strain>
    </source>
</reference>
<dbReference type="PANTHER" id="PTHR47660:SF3">
    <property type="entry name" value="FINGER DOMAIN PROTEIN, PUTATIVE (AFU_ORTHOLOGUE AFUA_4G03310)-RELATED"/>
    <property type="match status" value="1"/>
</dbReference>
<evidence type="ECO:0000256" key="1">
    <source>
        <dbReference type="ARBA" id="ARBA00022723"/>
    </source>
</evidence>
<sequence>MKTTRYSSSRQKACQPCSNAKAKCDRKTEICSRCATRGLSCVYPSSTPVVAQNTTNTGGEAEINVQPQPSSSKNISTDTILPDLSSTASVCSLPQDDANVANPGNSPLDFSNLELVCPINADNINMRWMRSYIPLPEQIPKAYSTATMTFIRRVLKSYSAVAVRSRGIPPFIHPLQMTVKSASPLATCLSLVRICDNLLPGSDEVVAGVLMREMQYLYMQRTTYDDMTLLSAFQAYLIYSMVLFFQLGRVTDSFLRQAVIALQELACSSSRQGLLCVAEQLPARPKWEAWIVTEAKRRSLYTMYLFDSVLSAQDGLPVYLGTELRGLFAPGSKTLWHAQSRQDWETVYNRHLADWGGKGFQIDELWPITATPDDAEVVQRRTRMDRWLENLDEFGIMIYAVTSSTHGD</sequence>
<evidence type="ECO:0000256" key="6">
    <source>
        <dbReference type="SAM" id="Phobius"/>
    </source>
</evidence>
<evidence type="ECO:0000256" key="4">
    <source>
        <dbReference type="ARBA" id="ARBA00023163"/>
    </source>
</evidence>
<keyword evidence="5" id="KW-0539">Nucleus</keyword>
<dbReference type="EMBL" id="SOZJ01000005">
    <property type="protein sequence ID" value="TGJ66307.1"/>
    <property type="molecule type" value="Genomic_DNA"/>
</dbReference>
<name>A0A8H2DT82_ORBOL</name>
<dbReference type="InterPro" id="IPR001138">
    <property type="entry name" value="Zn2Cys6_DnaBD"/>
</dbReference>
<dbReference type="InterPro" id="IPR036864">
    <property type="entry name" value="Zn2-C6_fun-type_DNA-bd_sf"/>
</dbReference>